<dbReference type="InterPro" id="IPR050109">
    <property type="entry name" value="HTH-type_TetR-like_transc_reg"/>
</dbReference>
<keyword evidence="2" id="KW-0805">Transcription regulation</keyword>
<dbReference type="PANTHER" id="PTHR30055:SF175">
    <property type="entry name" value="HTH-TYPE TRANSCRIPTIONAL REPRESSOR KSTR2"/>
    <property type="match status" value="1"/>
</dbReference>
<reference evidence="7 8" key="1">
    <citation type="submission" date="2020-11" db="EMBL/GenBank/DDBJ databases">
        <title>Hymenobacter sp.</title>
        <authorList>
            <person name="Kim M.K."/>
        </authorList>
    </citation>
    <scope>NUCLEOTIDE SEQUENCE [LARGE SCALE GENOMIC DNA]</scope>
    <source>
        <strain evidence="7 8">BT594</strain>
    </source>
</reference>
<dbReference type="PANTHER" id="PTHR30055">
    <property type="entry name" value="HTH-TYPE TRANSCRIPTIONAL REGULATOR RUTR"/>
    <property type="match status" value="1"/>
</dbReference>
<dbReference type="Proteomes" id="UP000601099">
    <property type="component" value="Unassembled WGS sequence"/>
</dbReference>
<evidence type="ECO:0000313" key="7">
    <source>
        <dbReference type="EMBL" id="MBG8551938.1"/>
    </source>
</evidence>
<keyword evidence="4" id="KW-0804">Transcription</keyword>
<dbReference type="PRINTS" id="PR00455">
    <property type="entry name" value="HTHTETR"/>
</dbReference>
<sequence length="196" mass="21761">METTATPLSRKAQIDQVATGLFRQRGYAATSMRELAAALGIEAGSIYSHIRSKEEILHRVCFDLAESFMAGLRTAQTAEPAASAATQLRRAIENHVRVLIADTASSAVFLHEWRHLSEPAHTEFQHLRQQYEAEFRALIAQGVQAGELYTPDPAFAALTLLASLNWLPNWYRPEGTLTPDQIAQRLTDQLLDGLAY</sequence>
<dbReference type="EMBL" id="JADWYK010000001">
    <property type="protein sequence ID" value="MBG8551938.1"/>
    <property type="molecule type" value="Genomic_DNA"/>
</dbReference>
<dbReference type="Pfam" id="PF17932">
    <property type="entry name" value="TetR_C_24"/>
    <property type="match status" value="1"/>
</dbReference>
<evidence type="ECO:0000259" key="6">
    <source>
        <dbReference type="PROSITE" id="PS50977"/>
    </source>
</evidence>
<keyword evidence="3 5" id="KW-0238">DNA-binding</keyword>
<dbReference type="InterPro" id="IPR001647">
    <property type="entry name" value="HTH_TetR"/>
</dbReference>
<dbReference type="Pfam" id="PF00440">
    <property type="entry name" value="TetR_N"/>
    <property type="match status" value="1"/>
</dbReference>
<dbReference type="SUPFAM" id="SSF46689">
    <property type="entry name" value="Homeodomain-like"/>
    <property type="match status" value="1"/>
</dbReference>
<evidence type="ECO:0000256" key="4">
    <source>
        <dbReference type="ARBA" id="ARBA00023163"/>
    </source>
</evidence>
<proteinExistence type="predicted"/>
<comment type="caution">
    <text evidence="7">The sequence shown here is derived from an EMBL/GenBank/DDBJ whole genome shotgun (WGS) entry which is preliminary data.</text>
</comment>
<dbReference type="SUPFAM" id="SSF48498">
    <property type="entry name" value="Tetracyclin repressor-like, C-terminal domain"/>
    <property type="match status" value="1"/>
</dbReference>
<dbReference type="Gene3D" id="1.10.10.60">
    <property type="entry name" value="Homeodomain-like"/>
    <property type="match status" value="1"/>
</dbReference>
<accession>A0ABS0KX69</accession>
<organism evidence="7 8">
    <name type="scientific">Hymenobacter guriensis</name>
    <dbReference type="NCBI Taxonomy" id="2793065"/>
    <lineage>
        <taxon>Bacteria</taxon>
        <taxon>Pseudomonadati</taxon>
        <taxon>Bacteroidota</taxon>
        <taxon>Cytophagia</taxon>
        <taxon>Cytophagales</taxon>
        <taxon>Hymenobacteraceae</taxon>
        <taxon>Hymenobacter</taxon>
    </lineage>
</organism>
<name>A0ABS0KX69_9BACT</name>
<gene>
    <name evidence="7" type="ORF">I5L79_00175</name>
</gene>
<evidence type="ECO:0000256" key="2">
    <source>
        <dbReference type="ARBA" id="ARBA00023015"/>
    </source>
</evidence>
<dbReference type="Gene3D" id="1.10.357.10">
    <property type="entry name" value="Tetracycline Repressor, domain 2"/>
    <property type="match status" value="1"/>
</dbReference>
<dbReference type="InterPro" id="IPR041490">
    <property type="entry name" value="KstR2_TetR_C"/>
</dbReference>
<keyword evidence="8" id="KW-1185">Reference proteome</keyword>
<keyword evidence="1" id="KW-0678">Repressor</keyword>
<evidence type="ECO:0000313" key="8">
    <source>
        <dbReference type="Proteomes" id="UP000601099"/>
    </source>
</evidence>
<evidence type="ECO:0000256" key="1">
    <source>
        <dbReference type="ARBA" id="ARBA00022491"/>
    </source>
</evidence>
<feature type="DNA-binding region" description="H-T-H motif" evidence="5">
    <location>
        <begin position="31"/>
        <end position="50"/>
    </location>
</feature>
<dbReference type="RefSeq" id="WP_196953001.1">
    <property type="nucleotide sequence ID" value="NZ_JADWYK010000001.1"/>
</dbReference>
<feature type="domain" description="HTH tetR-type" evidence="6">
    <location>
        <begin position="8"/>
        <end position="68"/>
    </location>
</feature>
<evidence type="ECO:0000256" key="3">
    <source>
        <dbReference type="ARBA" id="ARBA00023125"/>
    </source>
</evidence>
<evidence type="ECO:0000256" key="5">
    <source>
        <dbReference type="PROSITE-ProRule" id="PRU00335"/>
    </source>
</evidence>
<dbReference type="InterPro" id="IPR036271">
    <property type="entry name" value="Tet_transcr_reg_TetR-rel_C_sf"/>
</dbReference>
<protein>
    <submittedName>
        <fullName evidence="7">TetR family transcriptional regulator</fullName>
    </submittedName>
</protein>
<dbReference type="InterPro" id="IPR009057">
    <property type="entry name" value="Homeodomain-like_sf"/>
</dbReference>
<dbReference type="PROSITE" id="PS50977">
    <property type="entry name" value="HTH_TETR_2"/>
    <property type="match status" value="1"/>
</dbReference>